<name>A0A4P6TSI2_STRSO</name>
<protein>
    <recommendedName>
        <fullName evidence="3">Aminoacyl-transfer RNA synthetases class-II family profile domain-containing protein</fullName>
    </recommendedName>
</protein>
<dbReference type="GeneID" id="300097652"/>
<dbReference type="OrthoDB" id="583154at2"/>
<dbReference type="KEGG" id="sseo:D0Z67_01750"/>
<dbReference type="AlphaFoldDB" id="A0A4P6TSI2"/>
<dbReference type="Proteomes" id="UP000292547">
    <property type="component" value="Chromosome"/>
</dbReference>
<evidence type="ECO:0000313" key="2">
    <source>
        <dbReference type="Proteomes" id="UP000292547"/>
    </source>
</evidence>
<gene>
    <name evidence="1" type="ORF">D0Z67_01750</name>
</gene>
<dbReference type="InterPro" id="IPR045864">
    <property type="entry name" value="aa-tRNA-synth_II/BPL/LPL"/>
</dbReference>
<evidence type="ECO:0008006" key="3">
    <source>
        <dbReference type="Google" id="ProtNLM"/>
    </source>
</evidence>
<evidence type="ECO:0000313" key="1">
    <source>
        <dbReference type="EMBL" id="QBJ89161.1"/>
    </source>
</evidence>
<sequence>MGTATGTTDNGLGVLGPDELRLLRAFDSLVLSWAHEWEAQERRYPFLLRPADLESIDYYENFPHLGLAAVAADPARLGELRAGAASPLAELPASVLNDAALALPSAACYSVYFDLKDRALPATENRFTTVATCFRNETHYEGLRRLLGFSMREIVFVGSPEGATEHLKRAKEQVLGLAGRLGLKMTTEVATDPFFDRTGSRATMQRLFPVKEEFVVDGLAIGSVNYHRNFFGERCAISLPDGAPASTSCLAFGLERWVHALTTRFGDARSAAEAVLEAV</sequence>
<dbReference type="RefSeq" id="WP_031180455.1">
    <property type="nucleotide sequence ID" value="NZ_CP032229.1"/>
</dbReference>
<organism evidence="1 2">
    <name type="scientific">Streptomyces seoulensis</name>
    <dbReference type="NCBI Taxonomy" id="73044"/>
    <lineage>
        <taxon>Bacteria</taxon>
        <taxon>Bacillati</taxon>
        <taxon>Actinomycetota</taxon>
        <taxon>Actinomycetes</taxon>
        <taxon>Kitasatosporales</taxon>
        <taxon>Streptomycetaceae</taxon>
        <taxon>Streptomyces</taxon>
    </lineage>
</organism>
<dbReference type="Gene3D" id="3.30.930.10">
    <property type="entry name" value="Bira Bifunctional Protein, Domain 2"/>
    <property type="match status" value="1"/>
</dbReference>
<dbReference type="SUPFAM" id="SSF55681">
    <property type="entry name" value="Class II aaRS and biotin synthetases"/>
    <property type="match status" value="1"/>
</dbReference>
<proteinExistence type="predicted"/>
<dbReference type="STRING" id="73044.GCA_000725795_02146"/>
<accession>A0A4P6TSI2</accession>
<dbReference type="EMBL" id="CP032229">
    <property type="protein sequence ID" value="QBJ89161.1"/>
    <property type="molecule type" value="Genomic_DNA"/>
</dbReference>
<keyword evidence="2" id="KW-1185">Reference proteome</keyword>
<reference evidence="1 2" key="1">
    <citation type="submission" date="2018-08" db="EMBL/GenBank/DDBJ databases">
        <title>The complete genome sequence of Streptomyces seoulensis, a pioneer strain for nickel superoxide dismutase discovery.</title>
        <authorList>
            <person name="Shin J."/>
            <person name="Lee J.-S."/>
            <person name="Lee E.-J."/>
            <person name="Youn H.-D."/>
        </authorList>
    </citation>
    <scope>NUCLEOTIDE SEQUENCE [LARGE SCALE GENOMIC DNA]</scope>
    <source>
        <strain evidence="1 2">KCTC 9819</strain>
    </source>
</reference>